<evidence type="ECO:0000256" key="1">
    <source>
        <dbReference type="SAM" id="Phobius"/>
    </source>
</evidence>
<dbReference type="AlphaFoldDB" id="A0A164ZCS0"/>
<dbReference type="InParanoid" id="A0A164ZCS0"/>
<feature type="transmembrane region" description="Helical" evidence="1">
    <location>
        <begin position="60"/>
        <end position="81"/>
    </location>
</feature>
<keyword evidence="1" id="KW-0812">Transmembrane</keyword>
<keyword evidence="3" id="KW-1185">Reference proteome</keyword>
<dbReference type="GeneID" id="28898701"/>
<dbReference type="PANTHER" id="PTHR28142">
    <property type="entry name" value="MITOCHONDRIAL INNER MEMBRANE I-AAA PROTEASE SUPERCOMPLEX SUBUNIT MGR3-RELATED"/>
    <property type="match status" value="1"/>
</dbReference>
<accession>A0A164ZCS0</accession>
<dbReference type="SUPFAM" id="SSF48452">
    <property type="entry name" value="TPR-like"/>
    <property type="match status" value="1"/>
</dbReference>
<dbReference type="Gene3D" id="1.25.40.10">
    <property type="entry name" value="Tetratricopeptide repeat domain"/>
    <property type="match status" value="1"/>
</dbReference>
<gene>
    <name evidence="2" type="ORF">L228DRAFT_251470</name>
</gene>
<dbReference type="OrthoDB" id="10050400at2759"/>
<evidence type="ECO:0008006" key="4">
    <source>
        <dbReference type="Google" id="ProtNLM"/>
    </source>
</evidence>
<organism evidence="2 3">
    <name type="scientific">Xylona heveae (strain CBS 132557 / TC161)</name>
    <dbReference type="NCBI Taxonomy" id="1328760"/>
    <lineage>
        <taxon>Eukaryota</taxon>
        <taxon>Fungi</taxon>
        <taxon>Dikarya</taxon>
        <taxon>Ascomycota</taxon>
        <taxon>Pezizomycotina</taxon>
        <taxon>Xylonomycetes</taxon>
        <taxon>Xylonales</taxon>
        <taxon>Xylonaceae</taxon>
        <taxon>Xylona</taxon>
    </lineage>
</organism>
<dbReference type="InterPro" id="IPR040201">
    <property type="entry name" value="Mrg3-like"/>
</dbReference>
<evidence type="ECO:0000313" key="2">
    <source>
        <dbReference type="EMBL" id="KZF18942.1"/>
    </source>
</evidence>
<dbReference type="GO" id="GO:0051787">
    <property type="term" value="F:misfolded protein binding"/>
    <property type="evidence" value="ECO:0007669"/>
    <property type="project" value="TreeGrafter"/>
</dbReference>
<dbReference type="GO" id="GO:0006515">
    <property type="term" value="P:protein quality control for misfolded or incompletely synthesized proteins"/>
    <property type="evidence" value="ECO:0007669"/>
    <property type="project" value="TreeGrafter"/>
</dbReference>
<dbReference type="InterPro" id="IPR011990">
    <property type="entry name" value="TPR-like_helical_dom_sf"/>
</dbReference>
<sequence length="405" mass="44947">MFCRAFAQSTSRRAAIAPTLRQPGATLGHLRPLYTPNRTSRPFTTGAGARELYRNHPFSVSMAAFFILSGAGFLAYSNYIYKTYIIGAFHNFPEPVAQKLRKAIYYTNISLSPRDAVKYYRQALATADELGMDPFSDEILGVKIQLAALFEKIEHYRKAIDVLEIVRRDCLRWIDELGGKDGNEGKRTRVLGKTVGINVKLGELYSNEHVRDREAAEERLTWAVETVLREKSRRVAEGVKPGEGDWMTDEEIGGALETLGHYYEERNDHYLAAPLFLHALTLIPASNCHTVVLMNNLAISLAQQTPPAASGTAPASRSTLIKSAKSWAEKAQAIAADIKPPERNEECDIGCAVALHNLGEFAEMDGKISEARRKYSEARSLAKAIGFEEGIINANDGIKRLSKKQ</sequence>
<protein>
    <recommendedName>
        <fullName evidence="4">TPR domain-containing protein</fullName>
    </recommendedName>
</protein>
<keyword evidence="1" id="KW-1133">Transmembrane helix</keyword>
<keyword evidence="1" id="KW-0472">Membrane</keyword>
<reference evidence="2 3" key="1">
    <citation type="journal article" date="2016" name="Fungal Biol.">
        <title>The genome of Xylona heveae provides a window into fungal endophytism.</title>
        <authorList>
            <person name="Gazis R."/>
            <person name="Kuo A."/>
            <person name="Riley R."/>
            <person name="LaButti K."/>
            <person name="Lipzen A."/>
            <person name="Lin J."/>
            <person name="Amirebrahimi M."/>
            <person name="Hesse C.N."/>
            <person name="Spatafora J.W."/>
            <person name="Henrissat B."/>
            <person name="Hainaut M."/>
            <person name="Grigoriev I.V."/>
            <person name="Hibbett D.S."/>
        </authorList>
    </citation>
    <scope>NUCLEOTIDE SEQUENCE [LARGE SCALE GENOMIC DNA]</scope>
    <source>
        <strain evidence="2 3">TC161</strain>
    </source>
</reference>
<dbReference type="Proteomes" id="UP000076632">
    <property type="component" value="Unassembled WGS sequence"/>
</dbReference>
<dbReference type="OMA" id="CHTVILM"/>
<evidence type="ECO:0000313" key="3">
    <source>
        <dbReference type="Proteomes" id="UP000076632"/>
    </source>
</evidence>
<dbReference type="GO" id="GO:0031942">
    <property type="term" value="C:i-AAA complex"/>
    <property type="evidence" value="ECO:0007669"/>
    <property type="project" value="TreeGrafter"/>
</dbReference>
<name>A0A164ZCS0_XYLHT</name>
<dbReference type="PANTHER" id="PTHR28142:SF1">
    <property type="entry name" value="MITOCHONDRIAL INNER MEMBRANE I-AAA PROTEASE SUPERCOMPLEX SUBUNIT MGR3-RELATED"/>
    <property type="match status" value="1"/>
</dbReference>
<dbReference type="EMBL" id="KV407468">
    <property type="protein sequence ID" value="KZF18942.1"/>
    <property type="molecule type" value="Genomic_DNA"/>
</dbReference>
<dbReference type="CDD" id="cd24145">
    <property type="entry name" value="Mgr3-like"/>
    <property type="match status" value="1"/>
</dbReference>
<proteinExistence type="predicted"/>
<dbReference type="RefSeq" id="XP_018184497.1">
    <property type="nucleotide sequence ID" value="XM_018333564.1"/>
</dbReference>
<dbReference type="STRING" id="1328760.A0A164ZCS0"/>